<dbReference type="PANTHER" id="PTHR11550">
    <property type="entry name" value="CTP SYNTHASE"/>
    <property type="match status" value="1"/>
</dbReference>
<protein>
    <recommendedName>
        <fullName evidence="3">CTP synthase (glutamine hydrolyzing)</fullName>
        <ecNumber evidence="3">6.3.4.2</ecNumber>
    </recommendedName>
</protein>
<dbReference type="GO" id="GO:0042802">
    <property type="term" value="F:identical protein binding"/>
    <property type="evidence" value="ECO:0007669"/>
    <property type="project" value="TreeGrafter"/>
</dbReference>
<dbReference type="RefSeq" id="WP_271198001.1">
    <property type="nucleotide sequence ID" value="NZ_BSFN01000025.1"/>
</dbReference>
<comment type="catalytic activity">
    <reaction evidence="9">
        <text>UTP + L-glutamine + ATP + H2O = CTP + L-glutamate + ADP + phosphate + 2 H(+)</text>
        <dbReference type="Rhea" id="RHEA:26426"/>
        <dbReference type="ChEBI" id="CHEBI:15377"/>
        <dbReference type="ChEBI" id="CHEBI:15378"/>
        <dbReference type="ChEBI" id="CHEBI:29985"/>
        <dbReference type="ChEBI" id="CHEBI:30616"/>
        <dbReference type="ChEBI" id="CHEBI:37563"/>
        <dbReference type="ChEBI" id="CHEBI:43474"/>
        <dbReference type="ChEBI" id="CHEBI:46398"/>
        <dbReference type="ChEBI" id="CHEBI:58359"/>
        <dbReference type="ChEBI" id="CHEBI:456216"/>
        <dbReference type="EC" id="6.3.4.2"/>
    </reaction>
</comment>
<dbReference type="PROSITE" id="PS51273">
    <property type="entry name" value="GATASE_TYPE_1"/>
    <property type="match status" value="1"/>
</dbReference>
<keyword evidence="7" id="KW-0315">Glutamine amidotransferase</keyword>
<dbReference type="GO" id="GO:0005829">
    <property type="term" value="C:cytosol"/>
    <property type="evidence" value="ECO:0007669"/>
    <property type="project" value="TreeGrafter"/>
</dbReference>
<evidence type="ECO:0000256" key="4">
    <source>
        <dbReference type="ARBA" id="ARBA00022598"/>
    </source>
</evidence>
<keyword evidence="4" id="KW-0436">Ligase</keyword>
<comment type="caution">
    <text evidence="11">The sequence shown here is derived from an EMBL/GenBank/DDBJ whole genome shotgun (WGS) entry which is preliminary data.</text>
</comment>
<reference evidence="11" key="1">
    <citation type="journal article" date="2014" name="Int. J. Syst. Evol. Microbiol.">
        <title>Complete genome sequence of Corynebacterium casei LMG S-19264T (=DSM 44701T), isolated from a smear-ripened cheese.</title>
        <authorList>
            <consortium name="US DOE Joint Genome Institute (JGI-PGF)"/>
            <person name="Walter F."/>
            <person name="Albersmeier A."/>
            <person name="Kalinowski J."/>
            <person name="Ruckert C."/>
        </authorList>
    </citation>
    <scope>NUCLEOTIDE SEQUENCE</scope>
    <source>
        <strain evidence="11">VKM B-2935</strain>
    </source>
</reference>
<gene>
    <name evidence="11" type="ORF">GCM10017655_48070</name>
</gene>
<keyword evidence="5" id="KW-0547">Nucleotide-binding</keyword>
<dbReference type="SUPFAM" id="SSF52317">
    <property type="entry name" value="Class I glutamine amidotransferase-like"/>
    <property type="match status" value="1"/>
</dbReference>
<feature type="domain" description="Glutamine amidotransferase" evidence="10">
    <location>
        <begin position="24"/>
        <end position="213"/>
    </location>
</feature>
<name>A0A9W6KBL7_9PSED</name>
<dbReference type="EC" id="6.3.4.2" evidence="3"/>
<keyword evidence="6" id="KW-0067">ATP-binding</keyword>
<dbReference type="InterPro" id="IPR004468">
    <property type="entry name" value="CTP_synthase"/>
</dbReference>
<evidence type="ECO:0000313" key="11">
    <source>
        <dbReference type="EMBL" id="GLK91743.1"/>
    </source>
</evidence>
<keyword evidence="8" id="KW-0665">Pyrimidine biosynthesis</keyword>
<evidence type="ECO:0000256" key="8">
    <source>
        <dbReference type="ARBA" id="ARBA00022975"/>
    </source>
</evidence>
<dbReference type="InterPro" id="IPR017926">
    <property type="entry name" value="GATASE"/>
</dbReference>
<dbReference type="InterPro" id="IPR029062">
    <property type="entry name" value="Class_I_gatase-like"/>
</dbReference>
<proteinExistence type="inferred from homology"/>
<dbReference type="PANTHER" id="PTHR11550:SF0">
    <property type="entry name" value="CTP SYNTHASE-RELATED"/>
    <property type="match status" value="1"/>
</dbReference>
<dbReference type="Gene3D" id="3.40.50.880">
    <property type="match status" value="1"/>
</dbReference>
<sequence length="232" mass="25227">MTTLHIGLIGDYNADVIAHQAIPKALALAGAAVGVHVEPQWLATESLNGHKHLAEYHGLWAVPATPYRDMDGALYAIRYAREKRVPFFGSCGGFQHALLEYARSVLGWADAEHAETHPEGKRLVIAPLSCGLVEVSGDIQLAPNSQLANVYGELRITEGYHCRYGLNPEFAKALASGPLRITAWDDEGDARGIELQEHPFFVGTLFQPERAGLEGRVPPVIKAFIEAASQQP</sequence>
<keyword evidence="12" id="KW-1185">Reference proteome</keyword>
<evidence type="ECO:0000256" key="1">
    <source>
        <dbReference type="ARBA" id="ARBA00005171"/>
    </source>
</evidence>
<evidence type="ECO:0000313" key="12">
    <source>
        <dbReference type="Proteomes" id="UP001143328"/>
    </source>
</evidence>
<evidence type="ECO:0000256" key="6">
    <source>
        <dbReference type="ARBA" id="ARBA00022840"/>
    </source>
</evidence>
<dbReference type="Proteomes" id="UP001143328">
    <property type="component" value="Unassembled WGS sequence"/>
</dbReference>
<evidence type="ECO:0000256" key="9">
    <source>
        <dbReference type="ARBA" id="ARBA00047781"/>
    </source>
</evidence>
<evidence type="ECO:0000256" key="3">
    <source>
        <dbReference type="ARBA" id="ARBA00012291"/>
    </source>
</evidence>
<dbReference type="GO" id="GO:0019856">
    <property type="term" value="P:pyrimidine nucleobase biosynthetic process"/>
    <property type="evidence" value="ECO:0007669"/>
    <property type="project" value="TreeGrafter"/>
</dbReference>
<dbReference type="NCBIfam" id="NF004836">
    <property type="entry name" value="PRK06186.1"/>
    <property type="match status" value="1"/>
</dbReference>
<comment type="similarity">
    <text evidence="2">Belongs to the CTP synthase family.</text>
</comment>
<comment type="pathway">
    <text evidence="1">Pyrimidine metabolism; CTP biosynthesis via de novo pathway; CTP from UDP: step 2/2.</text>
</comment>
<dbReference type="EMBL" id="BSFN01000025">
    <property type="protein sequence ID" value="GLK91743.1"/>
    <property type="molecule type" value="Genomic_DNA"/>
</dbReference>
<dbReference type="AlphaFoldDB" id="A0A9W6KBL7"/>
<organism evidence="11 12">
    <name type="scientific">Pseudomonas turukhanskensis</name>
    <dbReference type="NCBI Taxonomy" id="1806536"/>
    <lineage>
        <taxon>Bacteria</taxon>
        <taxon>Pseudomonadati</taxon>
        <taxon>Pseudomonadota</taxon>
        <taxon>Gammaproteobacteria</taxon>
        <taxon>Pseudomonadales</taxon>
        <taxon>Pseudomonadaceae</taxon>
        <taxon>Pseudomonas</taxon>
    </lineage>
</organism>
<reference evidence="11" key="2">
    <citation type="submission" date="2023-01" db="EMBL/GenBank/DDBJ databases">
        <authorList>
            <person name="Sun Q."/>
            <person name="Evtushenko L."/>
        </authorList>
    </citation>
    <scope>NUCLEOTIDE SEQUENCE</scope>
    <source>
        <strain evidence="11">VKM B-2935</strain>
    </source>
</reference>
<dbReference type="Pfam" id="PF00117">
    <property type="entry name" value="GATase"/>
    <property type="match status" value="1"/>
</dbReference>
<evidence type="ECO:0000256" key="5">
    <source>
        <dbReference type="ARBA" id="ARBA00022741"/>
    </source>
</evidence>
<evidence type="ECO:0000259" key="10">
    <source>
        <dbReference type="Pfam" id="PF00117"/>
    </source>
</evidence>
<dbReference type="GO" id="GO:0006241">
    <property type="term" value="P:CTP biosynthetic process"/>
    <property type="evidence" value="ECO:0007669"/>
    <property type="project" value="TreeGrafter"/>
</dbReference>
<dbReference type="GO" id="GO:0005524">
    <property type="term" value="F:ATP binding"/>
    <property type="evidence" value="ECO:0007669"/>
    <property type="project" value="UniProtKB-KW"/>
</dbReference>
<evidence type="ECO:0000256" key="2">
    <source>
        <dbReference type="ARBA" id="ARBA00007533"/>
    </source>
</evidence>
<evidence type="ECO:0000256" key="7">
    <source>
        <dbReference type="ARBA" id="ARBA00022962"/>
    </source>
</evidence>
<dbReference type="GO" id="GO:0003883">
    <property type="term" value="F:CTP synthase activity"/>
    <property type="evidence" value="ECO:0007669"/>
    <property type="project" value="UniProtKB-EC"/>
</dbReference>
<accession>A0A9W6KBL7</accession>